<dbReference type="AlphaFoldDB" id="A0A1Y2AVP9"/>
<feature type="compositionally biased region" description="Polar residues" evidence="1">
    <location>
        <begin position="408"/>
        <end position="423"/>
    </location>
</feature>
<feature type="region of interest" description="Disordered" evidence="1">
    <location>
        <begin position="408"/>
        <end position="557"/>
    </location>
</feature>
<evidence type="ECO:0000313" key="2">
    <source>
        <dbReference type="EMBL" id="ORY26673.1"/>
    </source>
</evidence>
<feature type="compositionally biased region" description="Low complexity" evidence="1">
    <location>
        <begin position="843"/>
        <end position="865"/>
    </location>
</feature>
<protein>
    <submittedName>
        <fullName evidence="2">Uncharacterized protein</fullName>
    </submittedName>
</protein>
<dbReference type="EMBL" id="MCFC01000045">
    <property type="protein sequence ID" value="ORY26673.1"/>
    <property type="molecule type" value="Genomic_DNA"/>
</dbReference>
<feature type="region of interest" description="Disordered" evidence="1">
    <location>
        <begin position="1"/>
        <end position="295"/>
    </location>
</feature>
<comment type="caution">
    <text evidence="2">The sequence shown here is derived from an EMBL/GenBank/DDBJ whole genome shotgun (WGS) entry which is preliminary data.</text>
</comment>
<feature type="compositionally biased region" description="Low complexity" evidence="1">
    <location>
        <begin position="979"/>
        <end position="999"/>
    </location>
</feature>
<feature type="compositionally biased region" description="Polar residues" evidence="1">
    <location>
        <begin position="95"/>
        <end position="111"/>
    </location>
</feature>
<dbReference type="InParanoid" id="A0A1Y2AVP9"/>
<dbReference type="OrthoDB" id="2594812at2759"/>
<feature type="compositionally biased region" description="Basic and acidic residues" evidence="1">
    <location>
        <begin position="515"/>
        <end position="524"/>
    </location>
</feature>
<dbReference type="STRING" id="71784.A0A1Y2AVP9"/>
<feature type="compositionally biased region" description="Low complexity" evidence="1">
    <location>
        <begin position="679"/>
        <end position="694"/>
    </location>
</feature>
<feature type="compositionally biased region" description="Gly residues" evidence="1">
    <location>
        <begin position="229"/>
        <end position="245"/>
    </location>
</feature>
<gene>
    <name evidence="2" type="ORF">BCR39DRAFT_540408</name>
</gene>
<feature type="compositionally biased region" description="Low complexity" evidence="1">
    <location>
        <begin position="915"/>
        <end position="925"/>
    </location>
</feature>
<feature type="region of interest" description="Disordered" evidence="1">
    <location>
        <begin position="569"/>
        <end position="597"/>
    </location>
</feature>
<name>A0A1Y2AVP9_9TREE</name>
<feature type="compositionally biased region" description="Low complexity" evidence="1">
    <location>
        <begin position="748"/>
        <end position="772"/>
    </location>
</feature>
<feature type="region of interest" description="Disordered" evidence="1">
    <location>
        <begin position="970"/>
        <end position="1015"/>
    </location>
</feature>
<feature type="compositionally biased region" description="Pro residues" evidence="1">
    <location>
        <begin position="894"/>
        <end position="914"/>
    </location>
</feature>
<keyword evidence="3" id="KW-1185">Reference proteome</keyword>
<feature type="compositionally biased region" description="Polar residues" evidence="1">
    <location>
        <begin position="129"/>
        <end position="142"/>
    </location>
</feature>
<feature type="compositionally biased region" description="Acidic residues" evidence="1">
    <location>
        <begin position="253"/>
        <end position="269"/>
    </location>
</feature>
<feature type="region of interest" description="Disordered" evidence="1">
    <location>
        <begin position="609"/>
        <end position="642"/>
    </location>
</feature>
<dbReference type="Proteomes" id="UP000193986">
    <property type="component" value="Unassembled WGS sequence"/>
</dbReference>
<feature type="compositionally biased region" description="Low complexity" evidence="1">
    <location>
        <begin position="705"/>
        <end position="715"/>
    </location>
</feature>
<organism evidence="2 3">
    <name type="scientific">Naematelia encephala</name>
    <dbReference type="NCBI Taxonomy" id="71784"/>
    <lineage>
        <taxon>Eukaryota</taxon>
        <taxon>Fungi</taxon>
        <taxon>Dikarya</taxon>
        <taxon>Basidiomycota</taxon>
        <taxon>Agaricomycotina</taxon>
        <taxon>Tremellomycetes</taxon>
        <taxon>Tremellales</taxon>
        <taxon>Naemateliaceae</taxon>
        <taxon>Naematelia</taxon>
    </lineage>
</organism>
<feature type="compositionally biased region" description="Low complexity" evidence="1">
    <location>
        <begin position="480"/>
        <end position="502"/>
    </location>
</feature>
<accession>A0A1Y2AVP9</accession>
<feature type="compositionally biased region" description="Pro residues" evidence="1">
    <location>
        <begin position="926"/>
        <end position="935"/>
    </location>
</feature>
<evidence type="ECO:0000256" key="1">
    <source>
        <dbReference type="SAM" id="MobiDB-lite"/>
    </source>
</evidence>
<feature type="compositionally biased region" description="Pro residues" evidence="1">
    <location>
        <begin position="503"/>
        <end position="513"/>
    </location>
</feature>
<sequence>MEDPWAAGPSWSTPAKASSLPGEEAIRSDSPSFSPTPAIDNSDPWGTPAPPTTTSAIPAQVTPDNEKEIPEAGKSSDNAWHADEGHGGWGEEPETQSTESQAVEQPESMSSVPPPRAASPGHEPVWSLDSPSLPTAQLPDTSENAREESAASIPLPTAPDIGTPHRSTSLADLPQLDSPHGSFHSYHSPALSLHEELTGGFGEPSMPKSPSFGDEGFGGFSNGFDNGDPWGGGGGGGGDEWGGGAQQMSGFAEPDEEDSAEEEEDDEGDGWGGSRVRASAPAPHPAQESEWEQAQRMIRVKQERAPDEKVEALRKEWEDIAQTMIGMNKLDKPTEEEERQLEDSVRKLQEATAETLRSLGDIPADLNTYPPVVSSLVTHERHVYALSRPNPTPSTSLLNVSLANQSRRQTTLGIQSTDSSPWLSRSKLGEPDSAPSDTTAQTEEAPKGRWSFWGKRNVSEKQLTTSGGGVLEVKPMTHTGSGSVRSSVEVRPASIAPSIESQPRPPSPPPPVAPTHEDVGHDAPSETPQGPSVVSRFFGRLSRRPSSQKPNDVDAKDIELSADDFSFLDQVPSITSPPPFEHGMGDLLAMEPGRDEQIAGLESMLAAKPAPLPAPLAPPPRGPSAPAYSRSVSQSSTGGRFVPKMAAPAKKASDMDLLSGLDFADDTNTNFASTPPPVTLTSTSQTDMTSSSLSAWDEFLAPSKPTRSITPSASSTPPPAISPSPVIISAPSRSVSTSSPFALPGPPKASSASPGPPKASSASPGPSRIAPPSQSPPPALPPKTPNIGLGDFDDFGTPQKAIHTATFEDFGDFSAFDDPPPPTQTLSSPFVAPQATPLRSSNTTTSTTAQAQQQQQQRQLFTTPTPISKHPVLDHTPTIHLVNGASASKGKRWPAPPSPVAPSLEPPPPPPPPSSRSNSTPGFPFLSPPPPPPSRPTSSLGKPGNNLLGGHADDDPVVTVGLFATPIVAGLAPTPPRASTPSSPLKPSLAPVSASASSAKGGGLSAQDLSFFDSL</sequence>
<feature type="compositionally biased region" description="Pro residues" evidence="1">
    <location>
        <begin position="610"/>
        <end position="623"/>
    </location>
</feature>
<feature type="compositionally biased region" description="Pro residues" evidence="1">
    <location>
        <begin position="773"/>
        <end position="784"/>
    </location>
</feature>
<reference evidence="2 3" key="1">
    <citation type="submission" date="2016-07" db="EMBL/GenBank/DDBJ databases">
        <title>Pervasive Adenine N6-methylation of Active Genes in Fungi.</title>
        <authorList>
            <consortium name="DOE Joint Genome Institute"/>
            <person name="Mondo S.J."/>
            <person name="Dannebaum R.O."/>
            <person name="Kuo R.C."/>
            <person name="Labutti K."/>
            <person name="Haridas S."/>
            <person name="Kuo A."/>
            <person name="Salamov A."/>
            <person name="Ahrendt S.R."/>
            <person name="Lipzen A."/>
            <person name="Sullivan W."/>
            <person name="Andreopoulos W.B."/>
            <person name="Clum A."/>
            <person name="Lindquist E."/>
            <person name="Daum C."/>
            <person name="Ramamoorthy G.K."/>
            <person name="Gryganskyi A."/>
            <person name="Culley D."/>
            <person name="Magnuson J.K."/>
            <person name="James T.Y."/>
            <person name="O'Malley M.A."/>
            <person name="Stajich J.E."/>
            <person name="Spatafora J.W."/>
            <person name="Visel A."/>
            <person name="Grigoriev I.V."/>
        </authorList>
    </citation>
    <scope>NUCLEOTIDE SEQUENCE [LARGE SCALE GENOMIC DNA]</scope>
    <source>
        <strain evidence="2 3">68-887.2</strain>
    </source>
</reference>
<proteinExistence type="predicted"/>
<feature type="compositionally biased region" description="Low complexity" evidence="1">
    <location>
        <begin position="723"/>
        <end position="739"/>
    </location>
</feature>
<feature type="region of interest" description="Disordered" evidence="1">
    <location>
        <begin position="665"/>
        <end position="957"/>
    </location>
</feature>
<evidence type="ECO:0000313" key="3">
    <source>
        <dbReference type="Proteomes" id="UP000193986"/>
    </source>
</evidence>